<dbReference type="RefSeq" id="WP_123930131.1">
    <property type="nucleotide sequence ID" value="NZ_RKRE01000002.1"/>
</dbReference>
<dbReference type="EMBL" id="RKRE01000002">
    <property type="protein sequence ID" value="RPF47184.1"/>
    <property type="molecule type" value="Genomic_DNA"/>
</dbReference>
<dbReference type="Proteomes" id="UP000282654">
    <property type="component" value="Unassembled WGS sequence"/>
</dbReference>
<protein>
    <submittedName>
        <fullName evidence="1">Uncharacterized protein UPF0180</fullName>
    </submittedName>
</protein>
<sequence>MVKVAVDEGLSGLRNLLTSEGFEVVHPENASGAVALVTNGLQENMLNMQEMTFRGPVIDARGKTPGEILAAVRAALERR</sequence>
<name>A0A3N5AQM9_9THEO</name>
<dbReference type="InterPro" id="IPR005370">
    <property type="entry name" value="UPF0180"/>
</dbReference>
<evidence type="ECO:0000313" key="1">
    <source>
        <dbReference type="EMBL" id="RPF47184.1"/>
    </source>
</evidence>
<accession>A0A3N5AQM9</accession>
<dbReference type="AlphaFoldDB" id="A0A3N5AQM9"/>
<comment type="caution">
    <text evidence="1">The sequence shown here is derived from an EMBL/GenBank/DDBJ whole genome shotgun (WGS) entry which is preliminary data.</text>
</comment>
<dbReference type="OrthoDB" id="1708042at2"/>
<organism evidence="1 2">
    <name type="scientific">Thermodesulfitimonas autotrophica</name>
    <dbReference type="NCBI Taxonomy" id="1894989"/>
    <lineage>
        <taxon>Bacteria</taxon>
        <taxon>Bacillati</taxon>
        <taxon>Bacillota</taxon>
        <taxon>Clostridia</taxon>
        <taxon>Thermoanaerobacterales</taxon>
        <taxon>Thermoanaerobacteraceae</taxon>
        <taxon>Thermodesulfitimonas</taxon>
    </lineage>
</organism>
<evidence type="ECO:0000313" key="2">
    <source>
        <dbReference type="Proteomes" id="UP000282654"/>
    </source>
</evidence>
<dbReference type="Pfam" id="PF03698">
    <property type="entry name" value="UPF0180"/>
    <property type="match status" value="1"/>
</dbReference>
<reference evidence="1 2" key="1">
    <citation type="submission" date="2018-11" db="EMBL/GenBank/DDBJ databases">
        <title>Genomic Encyclopedia of Type Strains, Phase IV (KMG-IV): sequencing the most valuable type-strain genomes for metagenomic binning, comparative biology and taxonomic classification.</title>
        <authorList>
            <person name="Goeker M."/>
        </authorList>
    </citation>
    <scope>NUCLEOTIDE SEQUENCE [LARGE SCALE GENOMIC DNA]</scope>
    <source>
        <strain evidence="1 2">DSM 102936</strain>
    </source>
</reference>
<gene>
    <name evidence="1" type="ORF">EDD75_1468</name>
</gene>
<proteinExistence type="predicted"/>
<keyword evidence="2" id="KW-1185">Reference proteome</keyword>